<dbReference type="AlphaFoldDB" id="A0A0R3RY99"/>
<protein>
    <submittedName>
        <fullName evidence="2">Transcription factor</fullName>
    </submittedName>
</protein>
<dbReference type="Proteomes" id="UP000050640">
    <property type="component" value="Unplaced"/>
</dbReference>
<accession>A0A0R3RY99</accession>
<organism evidence="1 2">
    <name type="scientific">Elaeophora elaphi</name>
    <dbReference type="NCBI Taxonomy" id="1147741"/>
    <lineage>
        <taxon>Eukaryota</taxon>
        <taxon>Metazoa</taxon>
        <taxon>Ecdysozoa</taxon>
        <taxon>Nematoda</taxon>
        <taxon>Chromadorea</taxon>
        <taxon>Rhabditida</taxon>
        <taxon>Spirurina</taxon>
        <taxon>Spiruromorpha</taxon>
        <taxon>Filarioidea</taxon>
        <taxon>Onchocercidae</taxon>
        <taxon>Elaeophora</taxon>
    </lineage>
</organism>
<sequence>MAEITNETWGINNDLTYSIPPTTEEQLLLLPRDSACFTANTSSTTSASSFHNSCNNGNNKYLLMSSPRIDILSRNENTENDRPCVSMISETTKSDNAEMNNYMDDDSNPQSVYSLFETEYDIITTNGNKFPDWSWINYSKIDSYPKANEGETLASSSFYQLLDMNAEPVENVVHKLHVPSQYQLEELQNFAPYADITYAERTPTVPFLPHTLTRSEYIFGENGNNAEQ</sequence>
<keyword evidence="1" id="KW-1185">Reference proteome</keyword>
<reference evidence="2" key="1">
    <citation type="submission" date="2017-02" db="UniProtKB">
        <authorList>
            <consortium name="WormBaseParasite"/>
        </authorList>
    </citation>
    <scope>IDENTIFICATION</scope>
</reference>
<name>A0A0R3RY99_9BILA</name>
<evidence type="ECO:0000313" key="2">
    <source>
        <dbReference type="WBParaSite" id="EEL_0000724701-mRNA-1"/>
    </source>
</evidence>
<proteinExistence type="predicted"/>
<evidence type="ECO:0000313" key="1">
    <source>
        <dbReference type="Proteomes" id="UP000050640"/>
    </source>
</evidence>
<dbReference type="WBParaSite" id="EEL_0000724701-mRNA-1">
    <property type="protein sequence ID" value="EEL_0000724701-mRNA-1"/>
    <property type="gene ID" value="EEL_0000724701"/>
</dbReference>